<feature type="chain" id="PRO_5011775690" description="Translation initiation factor 2" evidence="2">
    <location>
        <begin position="22"/>
        <end position="181"/>
    </location>
</feature>
<keyword evidence="4" id="KW-1185">Reference proteome</keyword>
<organism evidence="3 4">
    <name type="scientific">Pseudomonas panipatensis</name>
    <dbReference type="NCBI Taxonomy" id="428992"/>
    <lineage>
        <taxon>Bacteria</taxon>
        <taxon>Pseudomonadati</taxon>
        <taxon>Pseudomonadota</taxon>
        <taxon>Gammaproteobacteria</taxon>
        <taxon>Pseudomonadales</taxon>
        <taxon>Pseudomonadaceae</taxon>
        <taxon>Pseudomonas</taxon>
    </lineage>
</organism>
<dbReference type="PROSITE" id="PS51257">
    <property type="entry name" value="PROKAR_LIPOPROTEIN"/>
    <property type="match status" value="1"/>
</dbReference>
<evidence type="ECO:0008006" key="5">
    <source>
        <dbReference type="Google" id="ProtNLM"/>
    </source>
</evidence>
<dbReference type="EMBL" id="FNDS01000001">
    <property type="protein sequence ID" value="SDH45786.1"/>
    <property type="molecule type" value="Genomic_DNA"/>
</dbReference>
<feature type="region of interest" description="Disordered" evidence="1">
    <location>
        <begin position="20"/>
        <end position="148"/>
    </location>
</feature>
<feature type="compositionally biased region" description="Low complexity" evidence="1">
    <location>
        <begin position="54"/>
        <end position="84"/>
    </location>
</feature>
<evidence type="ECO:0000313" key="3">
    <source>
        <dbReference type="EMBL" id="SDH45786.1"/>
    </source>
</evidence>
<reference evidence="4" key="1">
    <citation type="submission" date="2016-10" db="EMBL/GenBank/DDBJ databases">
        <authorList>
            <person name="Varghese N."/>
            <person name="Submissions S."/>
        </authorList>
    </citation>
    <scope>NUCLEOTIDE SEQUENCE [LARGE SCALE GENOMIC DNA]</scope>
    <source>
        <strain evidence="4">CCM 7469</strain>
    </source>
</reference>
<keyword evidence="2" id="KW-0732">Signal</keyword>
<sequence length="181" mass="18951">MLHRSLLLILVPLLLSACGDADSPAPPKAAPGAPAASLTPVPAPVPSVEQAGVPAKPAAPAVPPLKAAEKPAAASKPAAPAQPSKPRKAEAEASVSEPLPPAPLDLRLPKELLHDLKPGKGAPALEEKPLLPPLFAEKPAEESPFQVGGRLIQRDRELRSNEDDSWHSQIQGAELQFHFRN</sequence>
<feature type="signal peptide" evidence="2">
    <location>
        <begin position="1"/>
        <end position="21"/>
    </location>
</feature>
<evidence type="ECO:0000313" key="4">
    <source>
        <dbReference type="Proteomes" id="UP000199636"/>
    </source>
</evidence>
<name>A0A1G8CK15_9PSED</name>
<evidence type="ECO:0000256" key="1">
    <source>
        <dbReference type="SAM" id="MobiDB-lite"/>
    </source>
</evidence>
<dbReference type="Proteomes" id="UP000199636">
    <property type="component" value="Unassembled WGS sequence"/>
</dbReference>
<feature type="compositionally biased region" description="Basic and acidic residues" evidence="1">
    <location>
        <begin position="107"/>
        <end position="118"/>
    </location>
</feature>
<proteinExistence type="predicted"/>
<gene>
    <name evidence="3" type="ORF">SAMN05216272_101627</name>
</gene>
<accession>A0A1G8CK15</accession>
<protein>
    <recommendedName>
        <fullName evidence="5">Translation initiation factor 2</fullName>
    </recommendedName>
</protein>
<dbReference type="STRING" id="428992.SAMN05216272_101627"/>
<evidence type="ECO:0000256" key="2">
    <source>
        <dbReference type="SAM" id="SignalP"/>
    </source>
</evidence>
<dbReference type="AlphaFoldDB" id="A0A1G8CK15"/>